<dbReference type="Pfam" id="PF05130">
    <property type="entry name" value="FlgN"/>
    <property type="match status" value="1"/>
</dbReference>
<name>A0A6J4H2X2_9CHLR</name>
<dbReference type="InterPro" id="IPR036679">
    <property type="entry name" value="FlgN-like_sf"/>
</dbReference>
<proteinExistence type="predicted"/>
<dbReference type="GO" id="GO:0044780">
    <property type="term" value="P:bacterial-type flagellum assembly"/>
    <property type="evidence" value="ECO:0007669"/>
    <property type="project" value="InterPro"/>
</dbReference>
<dbReference type="AlphaFoldDB" id="A0A6J4H2X2"/>
<evidence type="ECO:0000313" key="2">
    <source>
        <dbReference type="EMBL" id="CAA9209850.1"/>
    </source>
</evidence>
<dbReference type="SUPFAM" id="SSF140566">
    <property type="entry name" value="FlgN-like"/>
    <property type="match status" value="1"/>
</dbReference>
<reference evidence="2" key="1">
    <citation type="submission" date="2020-02" db="EMBL/GenBank/DDBJ databases">
        <authorList>
            <person name="Meier V. D."/>
        </authorList>
    </citation>
    <scope>NUCLEOTIDE SEQUENCE</scope>
    <source>
        <strain evidence="2">AVDCRST_MAG77</strain>
    </source>
</reference>
<keyword evidence="1" id="KW-1005">Bacterial flagellum biogenesis</keyword>
<dbReference type="EMBL" id="CADCTC010000001">
    <property type="protein sequence ID" value="CAA9209850.1"/>
    <property type="molecule type" value="Genomic_DNA"/>
</dbReference>
<organism evidence="2">
    <name type="scientific">uncultured Chloroflexota bacterium</name>
    <dbReference type="NCBI Taxonomy" id="166587"/>
    <lineage>
        <taxon>Bacteria</taxon>
        <taxon>Bacillati</taxon>
        <taxon>Chloroflexota</taxon>
        <taxon>environmental samples</taxon>
    </lineage>
</organism>
<sequence>MDPSVSGDPVTDLLAVLEAQRTVYGQLLELAADRHAALVAADAERLAELAGHEQPLLTRARRLETARLQLVRSWAAKLGVKPEAVTVTELVQHVDRPRAAAVLAARDALLEVVSRVDAANQRNAQLLDGCLASVDASIQDLLQHVQVVQVDPRYAQGGARASQEAGPRLTDYRA</sequence>
<gene>
    <name evidence="2" type="ORF">AVDCRST_MAG77-1982</name>
</gene>
<protein>
    <recommendedName>
        <fullName evidence="3">FlgN family protein</fullName>
    </recommendedName>
</protein>
<dbReference type="InterPro" id="IPR007809">
    <property type="entry name" value="FlgN-like"/>
</dbReference>
<dbReference type="Gene3D" id="1.20.58.300">
    <property type="entry name" value="FlgN-like"/>
    <property type="match status" value="1"/>
</dbReference>
<accession>A0A6J4H2X2</accession>
<evidence type="ECO:0000256" key="1">
    <source>
        <dbReference type="ARBA" id="ARBA00022795"/>
    </source>
</evidence>
<evidence type="ECO:0008006" key="3">
    <source>
        <dbReference type="Google" id="ProtNLM"/>
    </source>
</evidence>